<dbReference type="GO" id="GO:0005886">
    <property type="term" value="C:plasma membrane"/>
    <property type="evidence" value="ECO:0007669"/>
    <property type="project" value="UniProtKB-SubCell"/>
</dbReference>
<keyword evidence="4 7" id="KW-0812">Transmembrane</keyword>
<dbReference type="PANTHER" id="PTHR30012:SF0">
    <property type="entry name" value="TYPE II SECRETION SYSTEM PROTEIN F-RELATED"/>
    <property type="match status" value="1"/>
</dbReference>
<evidence type="ECO:0000256" key="5">
    <source>
        <dbReference type="ARBA" id="ARBA00022989"/>
    </source>
</evidence>
<dbReference type="EMBL" id="CP029487">
    <property type="protein sequence ID" value="QCT72540.1"/>
    <property type="molecule type" value="Genomic_DNA"/>
</dbReference>
<evidence type="ECO:0000313" key="9">
    <source>
        <dbReference type="EMBL" id="QCT72540.1"/>
    </source>
</evidence>
<dbReference type="Gene3D" id="1.20.81.30">
    <property type="entry name" value="Type II secretion system (T2SS), domain F"/>
    <property type="match status" value="2"/>
</dbReference>
<evidence type="ECO:0000256" key="1">
    <source>
        <dbReference type="ARBA" id="ARBA00004651"/>
    </source>
</evidence>
<keyword evidence="6 7" id="KW-0472">Membrane</keyword>
<evidence type="ECO:0000259" key="8">
    <source>
        <dbReference type="Pfam" id="PF00482"/>
    </source>
</evidence>
<dbReference type="Proteomes" id="UP000218387">
    <property type="component" value="Chromosome"/>
</dbReference>
<dbReference type="PANTHER" id="PTHR30012">
    <property type="entry name" value="GENERAL SECRETION PATHWAY PROTEIN"/>
    <property type="match status" value="1"/>
</dbReference>
<evidence type="ECO:0000256" key="7">
    <source>
        <dbReference type="SAM" id="Phobius"/>
    </source>
</evidence>
<dbReference type="InterPro" id="IPR042094">
    <property type="entry name" value="T2SS_GspF_sf"/>
</dbReference>
<evidence type="ECO:0000256" key="3">
    <source>
        <dbReference type="ARBA" id="ARBA00022475"/>
    </source>
</evidence>
<evidence type="ECO:0000256" key="2">
    <source>
        <dbReference type="ARBA" id="ARBA00005745"/>
    </source>
</evidence>
<feature type="domain" description="Type II secretion system protein GspF" evidence="8">
    <location>
        <begin position="220"/>
        <end position="341"/>
    </location>
</feature>
<name>A0A4P9CAA9_EUBML</name>
<dbReference type="RefSeq" id="WP_096919113.1">
    <property type="nucleotide sequence ID" value="NZ_CP029487.1"/>
</dbReference>
<evidence type="ECO:0000256" key="4">
    <source>
        <dbReference type="ARBA" id="ARBA00022692"/>
    </source>
</evidence>
<dbReference type="KEGG" id="emt:CPZ25_014780"/>
<accession>A0A4P9CAA9</accession>
<reference evidence="9 10" key="1">
    <citation type="submission" date="2018-05" db="EMBL/GenBank/DDBJ databases">
        <title>Genome comparison of Eubacterium sp.</title>
        <authorList>
            <person name="Feng Y."/>
            <person name="Sanchez-Andrea I."/>
            <person name="Stams A.J.M."/>
            <person name="De Vos W.M."/>
        </authorList>
    </citation>
    <scope>NUCLEOTIDE SEQUENCE [LARGE SCALE GENOMIC DNA]</scope>
    <source>
        <strain evidence="9 10">YI</strain>
    </source>
</reference>
<comment type="subcellular location">
    <subcellularLocation>
        <location evidence="1">Cell membrane</location>
        <topology evidence="1">Multi-pass membrane protein</topology>
    </subcellularLocation>
</comment>
<feature type="domain" description="Type II secretion system protein GspF" evidence="8">
    <location>
        <begin position="20"/>
        <end position="140"/>
    </location>
</feature>
<evidence type="ECO:0000256" key="6">
    <source>
        <dbReference type="ARBA" id="ARBA00023136"/>
    </source>
</evidence>
<protein>
    <submittedName>
        <fullName evidence="9">Type II secretion system F family protein</fullName>
    </submittedName>
</protein>
<dbReference type="InterPro" id="IPR003004">
    <property type="entry name" value="GspF/PilC"/>
</dbReference>
<dbReference type="Pfam" id="PF00482">
    <property type="entry name" value="T2SSF"/>
    <property type="match status" value="2"/>
</dbReference>
<keyword evidence="3" id="KW-1003">Cell membrane</keyword>
<feature type="transmembrane region" description="Helical" evidence="7">
    <location>
        <begin position="323"/>
        <end position="347"/>
    </location>
</feature>
<feature type="transmembrane region" description="Helical" evidence="7">
    <location>
        <begin position="121"/>
        <end position="142"/>
    </location>
</feature>
<keyword evidence="10" id="KW-1185">Reference proteome</keyword>
<proteinExistence type="inferred from homology"/>
<feature type="transmembrane region" description="Helical" evidence="7">
    <location>
        <begin position="162"/>
        <end position="189"/>
    </location>
</feature>
<keyword evidence="5 7" id="KW-1133">Transmembrane helix</keyword>
<organism evidence="9 10">
    <name type="scientific">Eubacterium maltosivorans</name>
    <dbReference type="NCBI Taxonomy" id="2041044"/>
    <lineage>
        <taxon>Bacteria</taxon>
        <taxon>Bacillati</taxon>
        <taxon>Bacillota</taxon>
        <taxon>Clostridia</taxon>
        <taxon>Eubacteriales</taxon>
        <taxon>Eubacteriaceae</taxon>
        <taxon>Eubacterium</taxon>
    </lineage>
</organism>
<sequence>MGRVNKKQAMSSAELSALFTSMSMVLDSGVTVNDCLSMMAQDAEDSRFKRVLDSVEKNLLEEYFLYKAMEKTGGFPEYALGMIEVGETSGRLAEVLGALGDYYLQEDGIKKQAKSAVLSPLLLIAMMAVVVLFLVYAIMPVFKDVFRQLGVDLNGASGNALAFQAGNIMMIVVGAVLVLLLGCVLFYVFSPAGRRLFNGLAERFVATRDIFYRLDAARFMGALSILMTSGIAMEQALGLARQTVSSEAFGGKIDACIVSVGQGEPFEEAVLKNGLLKGVYAKVLMGGSKSGSLDRAAARISRIYFEEAQDKIDGLIAVIEPALVSLLSIAIGVILVAILLPLIGIMAGMG</sequence>
<evidence type="ECO:0000313" key="10">
    <source>
        <dbReference type="Proteomes" id="UP000218387"/>
    </source>
</evidence>
<comment type="similarity">
    <text evidence="2">Belongs to the GSP F family.</text>
</comment>
<dbReference type="PRINTS" id="PR00812">
    <property type="entry name" value="BCTERIALGSPF"/>
</dbReference>
<dbReference type="AlphaFoldDB" id="A0A4P9CAA9"/>
<dbReference type="InterPro" id="IPR018076">
    <property type="entry name" value="T2SS_GspF_dom"/>
</dbReference>
<gene>
    <name evidence="9" type="ORF">CPZ25_014780</name>
</gene>